<feature type="region of interest" description="Disordered" evidence="1">
    <location>
        <begin position="1"/>
        <end position="29"/>
    </location>
</feature>
<dbReference type="Gene3D" id="3.40.50.450">
    <property type="match status" value="1"/>
</dbReference>
<comment type="caution">
    <text evidence="2">The sequence shown here is derived from an EMBL/GenBank/DDBJ whole genome shotgun (WGS) entry which is preliminary data.</text>
</comment>
<dbReference type="EMBL" id="JAGQLF010000090">
    <property type="protein sequence ID" value="MCA9387329.1"/>
    <property type="molecule type" value="Genomic_DNA"/>
</dbReference>
<protein>
    <submittedName>
        <fullName evidence="2">Uncharacterized protein</fullName>
    </submittedName>
</protein>
<evidence type="ECO:0000313" key="3">
    <source>
        <dbReference type="Proteomes" id="UP000714915"/>
    </source>
</evidence>
<feature type="compositionally biased region" description="Polar residues" evidence="1">
    <location>
        <begin position="1"/>
        <end position="15"/>
    </location>
</feature>
<gene>
    <name evidence="2" type="ORF">KC669_04820</name>
</gene>
<organism evidence="2 3">
    <name type="scientific">Candidatus Dojkabacteria bacterium</name>
    <dbReference type="NCBI Taxonomy" id="2099670"/>
    <lineage>
        <taxon>Bacteria</taxon>
        <taxon>Candidatus Dojkabacteria</taxon>
    </lineage>
</organism>
<reference evidence="2" key="2">
    <citation type="journal article" date="2021" name="Microbiome">
        <title>Successional dynamics and alternative stable states in a saline activated sludge microbial community over 9 years.</title>
        <authorList>
            <person name="Wang Y."/>
            <person name="Ye J."/>
            <person name="Ju F."/>
            <person name="Liu L."/>
            <person name="Boyd J.A."/>
            <person name="Deng Y."/>
            <person name="Parks D.H."/>
            <person name="Jiang X."/>
            <person name="Yin X."/>
            <person name="Woodcroft B.J."/>
            <person name="Tyson G.W."/>
            <person name="Hugenholtz P."/>
            <person name="Polz M.F."/>
            <person name="Zhang T."/>
        </authorList>
    </citation>
    <scope>NUCLEOTIDE SEQUENCE</scope>
    <source>
        <strain evidence="2">HKST-UBA09</strain>
    </source>
</reference>
<dbReference type="AlphaFoldDB" id="A0A955LBY8"/>
<evidence type="ECO:0000313" key="2">
    <source>
        <dbReference type="EMBL" id="MCA9387329.1"/>
    </source>
</evidence>
<proteinExistence type="predicted"/>
<dbReference type="Proteomes" id="UP000714915">
    <property type="component" value="Unassembled WGS sequence"/>
</dbReference>
<accession>A0A955LBY8</accession>
<reference evidence="2" key="1">
    <citation type="submission" date="2020-04" db="EMBL/GenBank/DDBJ databases">
        <authorList>
            <person name="Zhang T."/>
        </authorList>
    </citation>
    <scope>NUCLEOTIDE SEQUENCE</scope>
    <source>
        <strain evidence="2">HKST-UBA09</strain>
    </source>
</reference>
<sequence length="287" mass="31989">SEPTTISELQNSVPTEDTAIGTDSDLNSPQTISEIIDKKSEEDNNPEEVAAENTSNVLDINTNKNIEASTNVSIDKETKMLFSKIGLIGLKKSNIDTIEFKNVTKTLLGKKYSLILDSAEGLGKSAVEAAKESSSKVTTVYLKSFLNQDEEQANSSDAEISVIYSNYLEKLKHFIKESRVFVFFSLSDIEVLSMFSTVLDLQKIYKNSSKPIVCVGDEWNSIIEQIATLTELTAEDKKNIRVISSINDFDQSLTDIQNQYSSNKNDINMPKVVDRRVEGDEKDLVLY</sequence>
<evidence type="ECO:0000256" key="1">
    <source>
        <dbReference type="SAM" id="MobiDB-lite"/>
    </source>
</evidence>
<feature type="non-terminal residue" evidence="2">
    <location>
        <position position="1"/>
    </location>
</feature>
<name>A0A955LBY8_9BACT</name>